<gene>
    <name evidence="1" type="primary">Acey_s0248.g81</name>
    <name evidence="1" type="ORF">Y032_0248g81</name>
</gene>
<reference evidence="2" key="1">
    <citation type="journal article" date="2015" name="Nat. Genet.">
        <title>The genome and transcriptome of the zoonotic hookworm Ancylostoma ceylanicum identify infection-specific gene families.</title>
        <authorList>
            <person name="Schwarz E.M."/>
            <person name="Hu Y."/>
            <person name="Antoshechkin I."/>
            <person name="Miller M.M."/>
            <person name="Sternberg P.W."/>
            <person name="Aroian R.V."/>
        </authorList>
    </citation>
    <scope>NUCLEOTIDE SEQUENCE</scope>
    <source>
        <strain evidence="2">HY135</strain>
    </source>
</reference>
<evidence type="ECO:0000313" key="1">
    <source>
        <dbReference type="EMBL" id="EYB88367.1"/>
    </source>
</evidence>
<organism evidence="1 2">
    <name type="scientific">Ancylostoma ceylanicum</name>
    <dbReference type="NCBI Taxonomy" id="53326"/>
    <lineage>
        <taxon>Eukaryota</taxon>
        <taxon>Metazoa</taxon>
        <taxon>Ecdysozoa</taxon>
        <taxon>Nematoda</taxon>
        <taxon>Chromadorea</taxon>
        <taxon>Rhabditida</taxon>
        <taxon>Rhabditina</taxon>
        <taxon>Rhabditomorpha</taxon>
        <taxon>Strongyloidea</taxon>
        <taxon>Ancylostomatidae</taxon>
        <taxon>Ancylostomatinae</taxon>
        <taxon>Ancylostoma</taxon>
    </lineage>
</organism>
<accession>A0A016SDB2</accession>
<name>A0A016SDB2_9BILA</name>
<comment type="caution">
    <text evidence="1">The sequence shown here is derived from an EMBL/GenBank/DDBJ whole genome shotgun (WGS) entry which is preliminary data.</text>
</comment>
<evidence type="ECO:0000313" key="2">
    <source>
        <dbReference type="Proteomes" id="UP000024635"/>
    </source>
</evidence>
<dbReference type="Proteomes" id="UP000024635">
    <property type="component" value="Unassembled WGS sequence"/>
</dbReference>
<sequence>MVTSKVNSEIRHMIVDAVERQLNPILRKLKQKMVSTGSTQYEIEWAVRDNRLLVGIKPKNWKEGITYPNTNDSTMLCLKGMMPALIRDSQNRVERAAATNGTDFTCVAPKFDCEQTSCSVCADVDLVVSSGSTDMQLCDIRREDNVGEALTLTISPKIWNLLDRNAHIINRAVTSIKIPDIGGLVTGSLRHWSTAPYTSSATQQRNYSASSVPKSGRL</sequence>
<protein>
    <submittedName>
        <fullName evidence="1">Uncharacterized protein</fullName>
    </submittedName>
</protein>
<dbReference type="AlphaFoldDB" id="A0A016SDB2"/>
<proteinExistence type="predicted"/>
<keyword evidence="2" id="KW-1185">Reference proteome</keyword>
<dbReference type="EMBL" id="JARK01001584">
    <property type="protein sequence ID" value="EYB88367.1"/>
    <property type="molecule type" value="Genomic_DNA"/>
</dbReference>
<dbReference type="OrthoDB" id="10501203at2759"/>